<keyword evidence="2" id="KW-1185">Reference proteome</keyword>
<accession>A0AAV7R722</accession>
<protein>
    <submittedName>
        <fullName evidence="1">Uncharacterized protein</fullName>
    </submittedName>
</protein>
<dbReference type="Proteomes" id="UP001066276">
    <property type="component" value="Chromosome 5"/>
</dbReference>
<name>A0AAV7R722_PLEWA</name>
<evidence type="ECO:0000313" key="1">
    <source>
        <dbReference type="EMBL" id="KAJ1148059.1"/>
    </source>
</evidence>
<dbReference type="EMBL" id="JANPWB010000009">
    <property type="protein sequence ID" value="KAJ1148059.1"/>
    <property type="molecule type" value="Genomic_DNA"/>
</dbReference>
<comment type="caution">
    <text evidence="1">The sequence shown here is derived from an EMBL/GenBank/DDBJ whole genome shotgun (WGS) entry which is preliminary data.</text>
</comment>
<dbReference type="AlphaFoldDB" id="A0AAV7R722"/>
<gene>
    <name evidence="1" type="ORF">NDU88_000900</name>
</gene>
<organism evidence="1 2">
    <name type="scientific">Pleurodeles waltl</name>
    <name type="common">Iberian ribbed newt</name>
    <dbReference type="NCBI Taxonomy" id="8319"/>
    <lineage>
        <taxon>Eukaryota</taxon>
        <taxon>Metazoa</taxon>
        <taxon>Chordata</taxon>
        <taxon>Craniata</taxon>
        <taxon>Vertebrata</taxon>
        <taxon>Euteleostomi</taxon>
        <taxon>Amphibia</taxon>
        <taxon>Batrachia</taxon>
        <taxon>Caudata</taxon>
        <taxon>Salamandroidea</taxon>
        <taxon>Salamandridae</taxon>
        <taxon>Pleurodelinae</taxon>
        <taxon>Pleurodeles</taxon>
    </lineage>
</organism>
<sequence length="169" mass="18752">MRFSPADSGIWAPDGARIQDPIYVGLHGVKNESDEPPMHCIGRATSGVIFRFENDEADVCENARNPHVLLSLRKSIFPSRMQKPEFDHSTFEEVLSLTSSGLSTKMDHIRSPSAYTLQGGREQRDAGRDESVSCIKEMMLGGQTCRLMCCPYEDRRPLSSSCPPDASQS</sequence>
<proteinExistence type="predicted"/>
<evidence type="ECO:0000313" key="2">
    <source>
        <dbReference type="Proteomes" id="UP001066276"/>
    </source>
</evidence>
<reference evidence="1" key="1">
    <citation type="journal article" date="2022" name="bioRxiv">
        <title>Sequencing and chromosome-scale assembly of the giantPleurodeles waltlgenome.</title>
        <authorList>
            <person name="Brown T."/>
            <person name="Elewa A."/>
            <person name="Iarovenko S."/>
            <person name="Subramanian E."/>
            <person name="Araus A.J."/>
            <person name="Petzold A."/>
            <person name="Susuki M."/>
            <person name="Suzuki K.-i.T."/>
            <person name="Hayashi T."/>
            <person name="Toyoda A."/>
            <person name="Oliveira C."/>
            <person name="Osipova E."/>
            <person name="Leigh N.D."/>
            <person name="Simon A."/>
            <person name="Yun M.H."/>
        </authorList>
    </citation>
    <scope>NUCLEOTIDE SEQUENCE</scope>
    <source>
        <strain evidence="1">20211129_DDA</strain>
        <tissue evidence="1">Liver</tissue>
    </source>
</reference>